<name>A0A8C2ZXZ9_CYCLU</name>
<evidence type="ECO:0000256" key="8">
    <source>
        <dbReference type="SAM" id="MobiDB-lite"/>
    </source>
</evidence>
<evidence type="ECO:0000256" key="6">
    <source>
        <dbReference type="ARBA" id="ARBA00023242"/>
    </source>
</evidence>
<evidence type="ECO:0000256" key="1">
    <source>
        <dbReference type="ARBA" id="ARBA00004123"/>
    </source>
</evidence>
<organism evidence="12 13">
    <name type="scientific">Cyclopterus lumpus</name>
    <name type="common">Lumpsucker</name>
    <dbReference type="NCBI Taxonomy" id="8103"/>
    <lineage>
        <taxon>Eukaryota</taxon>
        <taxon>Metazoa</taxon>
        <taxon>Chordata</taxon>
        <taxon>Craniata</taxon>
        <taxon>Vertebrata</taxon>
        <taxon>Euteleostomi</taxon>
        <taxon>Actinopterygii</taxon>
        <taxon>Neopterygii</taxon>
        <taxon>Teleostei</taxon>
        <taxon>Neoteleostei</taxon>
        <taxon>Acanthomorphata</taxon>
        <taxon>Eupercaria</taxon>
        <taxon>Perciformes</taxon>
        <taxon>Cottioidei</taxon>
        <taxon>Cottales</taxon>
        <taxon>Cyclopteridae</taxon>
        <taxon>Cyclopterus</taxon>
    </lineage>
</organism>
<feature type="signal peptide" evidence="9">
    <location>
        <begin position="1"/>
        <end position="20"/>
    </location>
</feature>
<keyword evidence="5" id="KW-0862">Zinc</keyword>
<feature type="compositionally biased region" description="Low complexity" evidence="8">
    <location>
        <begin position="161"/>
        <end position="185"/>
    </location>
</feature>
<dbReference type="GO" id="GO:0005634">
    <property type="term" value="C:nucleus"/>
    <property type="evidence" value="ECO:0007669"/>
    <property type="project" value="UniProtKB-SubCell"/>
</dbReference>
<dbReference type="InterPro" id="IPR000210">
    <property type="entry name" value="BTB/POZ_dom"/>
</dbReference>
<reference evidence="12" key="1">
    <citation type="submission" date="2025-08" db="UniProtKB">
        <authorList>
            <consortium name="Ensembl"/>
        </authorList>
    </citation>
    <scope>IDENTIFICATION</scope>
</reference>
<dbReference type="PANTHER" id="PTHR46105:SF14">
    <property type="entry name" value="ZINC FINGER AND BTB DOMAIN-CONTAINING PROTEIN 22"/>
    <property type="match status" value="1"/>
</dbReference>
<reference evidence="12" key="2">
    <citation type="submission" date="2025-09" db="UniProtKB">
        <authorList>
            <consortium name="Ensembl"/>
        </authorList>
    </citation>
    <scope>IDENTIFICATION</scope>
</reference>
<evidence type="ECO:0000256" key="9">
    <source>
        <dbReference type="SAM" id="SignalP"/>
    </source>
</evidence>
<feature type="chain" id="PRO_5033995658" evidence="9">
    <location>
        <begin position="21"/>
        <end position="387"/>
    </location>
</feature>
<dbReference type="Ensembl" id="ENSCLMT00005035598.1">
    <property type="protein sequence ID" value="ENSCLMP00005034192.1"/>
    <property type="gene ID" value="ENSCLMG00005016381.1"/>
</dbReference>
<dbReference type="AlphaFoldDB" id="A0A8C2ZXZ9"/>
<dbReference type="Gene3D" id="3.30.160.60">
    <property type="entry name" value="Classic Zinc Finger"/>
    <property type="match status" value="1"/>
</dbReference>
<feature type="region of interest" description="Disordered" evidence="8">
    <location>
        <begin position="107"/>
        <end position="203"/>
    </location>
</feature>
<accession>A0A8C2ZXZ9</accession>
<dbReference type="GeneTree" id="ENSGT00940000160991"/>
<dbReference type="PROSITE" id="PS00028">
    <property type="entry name" value="ZINC_FINGER_C2H2_1"/>
    <property type="match status" value="1"/>
</dbReference>
<dbReference type="SUPFAM" id="SSF57667">
    <property type="entry name" value="beta-beta-alpha zinc fingers"/>
    <property type="match status" value="1"/>
</dbReference>
<dbReference type="GO" id="GO:0000981">
    <property type="term" value="F:DNA-binding transcription factor activity, RNA polymerase II-specific"/>
    <property type="evidence" value="ECO:0007669"/>
    <property type="project" value="TreeGrafter"/>
</dbReference>
<dbReference type="GO" id="GO:0000978">
    <property type="term" value="F:RNA polymerase II cis-regulatory region sequence-specific DNA binding"/>
    <property type="evidence" value="ECO:0007669"/>
    <property type="project" value="TreeGrafter"/>
</dbReference>
<dbReference type="InterPro" id="IPR036236">
    <property type="entry name" value="Znf_C2H2_sf"/>
</dbReference>
<keyword evidence="4 7" id="KW-0863">Zinc-finger</keyword>
<keyword evidence="6" id="KW-0539">Nucleus</keyword>
<evidence type="ECO:0000259" key="11">
    <source>
        <dbReference type="PROSITE" id="PS50157"/>
    </source>
</evidence>
<evidence type="ECO:0000256" key="2">
    <source>
        <dbReference type="ARBA" id="ARBA00022723"/>
    </source>
</evidence>
<dbReference type="InterPro" id="IPR011333">
    <property type="entry name" value="SKP1/BTB/POZ_sf"/>
</dbReference>
<proteinExistence type="predicted"/>
<evidence type="ECO:0000259" key="10">
    <source>
        <dbReference type="PROSITE" id="PS50097"/>
    </source>
</evidence>
<dbReference type="PROSITE" id="PS50097">
    <property type="entry name" value="BTB"/>
    <property type="match status" value="1"/>
</dbReference>
<evidence type="ECO:0000256" key="3">
    <source>
        <dbReference type="ARBA" id="ARBA00022737"/>
    </source>
</evidence>
<dbReference type="FunFam" id="3.30.160.60:FF:000145">
    <property type="entry name" value="Zinc finger protein 574"/>
    <property type="match status" value="1"/>
</dbReference>
<dbReference type="GO" id="GO:0008270">
    <property type="term" value="F:zinc ion binding"/>
    <property type="evidence" value="ECO:0007669"/>
    <property type="project" value="UniProtKB-KW"/>
</dbReference>
<dbReference type="Proteomes" id="UP000694565">
    <property type="component" value="Unplaced"/>
</dbReference>
<dbReference type="Pfam" id="PF00651">
    <property type="entry name" value="BTB"/>
    <property type="match status" value="1"/>
</dbReference>
<keyword evidence="9" id="KW-0732">Signal</keyword>
<protein>
    <submittedName>
        <fullName evidence="12">Zinc finger and BTB domain containing 22a</fullName>
    </submittedName>
</protein>
<keyword evidence="2" id="KW-0479">Metal-binding</keyword>
<comment type="subcellular location">
    <subcellularLocation>
        <location evidence="1">Nucleus</location>
    </subcellularLocation>
</comment>
<evidence type="ECO:0000256" key="4">
    <source>
        <dbReference type="ARBA" id="ARBA00022771"/>
    </source>
</evidence>
<dbReference type="Pfam" id="PF00096">
    <property type="entry name" value="zf-C2H2"/>
    <property type="match status" value="1"/>
</dbReference>
<keyword evidence="13" id="KW-1185">Reference proteome</keyword>
<evidence type="ECO:0000256" key="5">
    <source>
        <dbReference type="ARBA" id="ARBA00022833"/>
    </source>
</evidence>
<dbReference type="SMART" id="SM00355">
    <property type="entry name" value="ZnF_C2H2"/>
    <property type="match status" value="2"/>
</dbReference>
<evidence type="ECO:0000313" key="13">
    <source>
        <dbReference type="Proteomes" id="UP000694565"/>
    </source>
</evidence>
<feature type="domain" description="BTB" evidence="10">
    <location>
        <begin position="36"/>
        <end position="92"/>
    </location>
</feature>
<dbReference type="PROSITE" id="PS50157">
    <property type="entry name" value="ZINC_FINGER_C2H2_2"/>
    <property type="match status" value="1"/>
</dbReference>
<feature type="domain" description="C2H2-type" evidence="11">
    <location>
        <begin position="241"/>
        <end position="268"/>
    </location>
</feature>
<feature type="compositionally biased region" description="Pro residues" evidence="8">
    <location>
        <begin position="186"/>
        <end position="195"/>
    </location>
</feature>
<dbReference type="PANTHER" id="PTHR46105">
    <property type="entry name" value="AGAP004733-PA"/>
    <property type="match status" value="1"/>
</dbReference>
<sequence length="387" mass="41925">MLIIVILKTAVHVCFPGARAAVLDNLNRQREEGRLCDLSIQVQGQVFRAHRCVLAASSPYFHDQVSLSPNFSKTHIVHDDIVNYVTVASFLQMWHIVDKCTEILKRPRPSTEASHGEAAAAHPGTASRQQSPSNGTGQVSQRPLVPASPDFTMAGSEVNWPSAGTGQGSSSTPTSSRHLSPSSAAFPPPSSPPTPSSSSSVSLAGAPYTGKVHFCHCGKAYTLKSMRDRHVKMQHLNLRPFGCPVCTKSFKMKHHLTKHLKTHGGLRPYECGLCGKKVIWRDSFLRHQARCERLASSSSANGNNASAPAADMDDGFSYGFEDGEAFLATGGQVKVEEVDFHREMEEGMRGLLGSVSGIVNELRTQSQNLDADSHVFKEEASESFTGN</sequence>
<keyword evidence="3" id="KW-0677">Repeat</keyword>
<dbReference type="InterPro" id="IPR050457">
    <property type="entry name" value="ZnFinger_BTB_dom_contain"/>
</dbReference>
<evidence type="ECO:0000313" key="12">
    <source>
        <dbReference type="Ensembl" id="ENSCLMP00005034192.1"/>
    </source>
</evidence>
<dbReference type="SUPFAM" id="SSF54695">
    <property type="entry name" value="POZ domain"/>
    <property type="match status" value="1"/>
</dbReference>
<feature type="compositionally biased region" description="Polar residues" evidence="8">
    <location>
        <begin position="126"/>
        <end position="141"/>
    </location>
</feature>
<evidence type="ECO:0000256" key="7">
    <source>
        <dbReference type="PROSITE-ProRule" id="PRU00042"/>
    </source>
</evidence>
<dbReference type="Gene3D" id="3.30.710.10">
    <property type="entry name" value="Potassium Channel Kv1.1, Chain A"/>
    <property type="match status" value="1"/>
</dbReference>
<dbReference type="InterPro" id="IPR013087">
    <property type="entry name" value="Znf_C2H2_type"/>
</dbReference>
<dbReference type="SMART" id="SM00225">
    <property type="entry name" value="BTB"/>
    <property type="match status" value="1"/>
</dbReference>